<keyword evidence="5 12" id="KW-0812">Transmembrane</keyword>
<feature type="chain" id="PRO_5046771991" description="Leucine-rich repeat-containing N-terminal plant-type domain-containing protein" evidence="13">
    <location>
        <begin position="28"/>
        <end position="1062"/>
    </location>
</feature>
<protein>
    <recommendedName>
        <fullName evidence="18">Leucine-rich repeat-containing N-terminal plant-type domain-containing protein</fullName>
    </recommendedName>
</protein>
<feature type="domain" description="Disease resistance R13L4/SHOC-2-like LRR" evidence="15">
    <location>
        <begin position="232"/>
        <end position="343"/>
    </location>
</feature>
<dbReference type="InterPro" id="IPR046956">
    <property type="entry name" value="RLP23-like"/>
</dbReference>
<evidence type="ECO:0000256" key="11">
    <source>
        <dbReference type="ARBA" id="ARBA00023180"/>
    </source>
</evidence>
<gene>
    <name evidence="16" type="ORF">P3X46_006944</name>
</gene>
<feature type="transmembrane region" description="Helical" evidence="12">
    <location>
        <begin position="1009"/>
        <end position="1029"/>
    </location>
</feature>
<keyword evidence="11" id="KW-0325">Glycoprotein</keyword>
<evidence type="ECO:0000256" key="5">
    <source>
        <dbReference type="ARBA" id="ARBA00022692"/>
    </source>
</evidence>
<feature type="domain" description="Leucine-rich repeat-containing N-terminal plant-type" evidence="14">
    <location>
        <begin position="41"/>
        <end position="92"/>
    </location>
</feature>
<accession>A0ABQ9MVY1</accession>
<dbReference type="Pfam" id="PF00560">
    <property type="entry name" value="LRR_1"/>
    <property type="match status" value="11"/>
</dbReference>
<comment type="similarity">
    <text evidence="2">Belongs to the RLP family.</text>
</comment>
<sequence>MKKVMNRRYVLCFFLPFLHFQVDCSLSLSSFAPNLAKVCPPEESFALLQFKNALSIGSPALSSSSCYGDAYPKTNAWNNATDCCSWDGITCDRWTGHVIGLDLSCSQLYGTFPSNSSLFLLSHLQKLNLANNNFYDSPIPSEFGLFAKLTHLNLSKSEFSGNIPFDICRLSKLVSLDLSGNVLQFDSFQKLSNLTELRVLDLTGVNMSVVAPNSMLNLSSSLTSLQLRNCFMQVQLPHDFSCFPSLMMLDLSANKKVTGKFPNSNSTHPLRFINLKLVNFSGELPDSLGNFKFLEYLDLSYNNLFGSLPASLGNLQHLKFLDFGFNNFAAEIPDSFGNLSSLEFSDLGFNHFSGQLPLSFGKLNKLTSLYLMSNNFSGRLPFSLGNLSMLANVNIGMNNIGGPLPFSIFNLTKLKTLDLSFNQFAGSLPFRVSGLADLYDLDISNNMLSGKIPSWFFTLPSLFDLDVSNNKLTGPLEQFQQPNSLQYVLLQNNEIHGQIQSSIFQLRNLTKLDLSSNNLSGIVDWNMFRHLENLRELDLSHNRKLSFISSGIANFTLPKLMDLNLSSCDLREFPSFLRTLENLQTLDLSNNRIYGQISKQESESEGWQSLLFLDLSYNFLTNVEQHPWNNIRTLNLRFNLLQGPFPTPPPSIEVLIVSNNKLSGEIPSLFCNLSSLAFLDLSDNSLGGVIPQCLGNSSNFLLVLDLRNNNLHGSIPGNFAKENRLKYLNLNGNQLKEPLPPSLVNCTELEVLDVGNNKINDTFPHWLEALQELRVLILRRNSFHGTIGQSTKTNFPFPNLQILDLSHNEFTGPLPTKYLQNLKSLVNVDKAEAKYVGESYYYIQDSLVVDLTMKGLEIEMGKILTIFTTIDFSNNQFEGEILQDVGMLKYLVVLNFSHNDLIGYIPSSFGNLTAIESLDLSSNGLVGEIPQQLTVLTFLAVFNVSYNQLKGPIPQGNQFGTFSNDSYVGNLGLCGFPLSQKCNNGEPPQFPPQGLDEEQDSTSWFDWKIALMGYGCGVVFGLSIGYIVFATRKPQWFLRLIEGKRHKRLRRQDQRRRRRTNH</sequence>
<name>A0ABQ9MVY1_HEVBR</name>
<evidence type="ECO:0000313" key="16">
    <source>
        <dbReference type="EMBL" id="KAJ9183024.1"/>
    </source>
</evidence>
<feature type="signal peptide" evidence="13">
    <location>
        <begin position="1"/>
        <end position="27"/>
    </location>
</feature>
<evidence type="ECO:0000256" key="2">
    <source>
        <dbReference type="ARBA" id="ARBA00009592"/>
    </source>
</evidence>
<dbReference type="InterPro" id="IPR032675">
    <property type="entry name" value="LRR_dom_sf"/>
</dbReference>
<dbReference type="Pfam" id="PF23598">
    <property type="entry name" value="LRR_14"/>
    <property type="match status" value="1"/>
</dbReference>
<evidence type="ECO:0000259" key="14">
    <source>
        <dbReference type="Pfam" id="PF08263"/>
    </source>
</evidence>
<dbReference type="EMBL" id="JARPOI010000004">
    <property type="protein sequence ID" value="KAJ9183024.1"/>
    <property type="molecule type" value="Genomic_DNA"/>
</dbReference>
<dbReference type="InterPro" id="IPR001611">
    <property type="entry name" value="Leu-rich_rpt"/>
</dbReference>
<dbReference type="InterPro" id="IPR025875">
    <property type="entry name" value="Leu-rich_rpt_4"/>
</dbReference>
<evidence type="ECO:0000256" key="13">
    <source>
        <dbReference type="SAM" id="SignalP"/>
    </source>
</evidence>
<evidence type="ECO:0008006" key="18">
    <source>
        <dbReference type="Google" id="ProtNLM"/>
    </source>
</evidence>
<organism evidence="16 17">
    <name type="scientific">Hevea brasiliensis</name>
    <name type="common">Para rubber tree</name>
    <name type="synonym">Siphonia brasiliensis</name>
    <dbReference type="NCBI Taxonomy" id="3981"/>
    <lineage>
        <taxon>Eukaryota</taxon>
        <taxon>Viridiplantae</taxon>
        <taxon>Streptophyta</taxon>
        <taxon>Embryophyta</taxon>
        <taxon>Tracheophyta</taxon>
        <taxon>Spermatophyta</taxon>
        <taxon>Magnoliopsida</taxon>
        <taxon>eudicotyledons</taxon>
        <taxon>Gunneridae</taxon>
        <taxon>Pentapetalae</taxon>
        <taxon>rosids</taxon>
        <taxon>fabids</taxon>
        <taxon>Malpighiales</taxon>
        <taxon>Euphorbiaceae</taxon>
        <taxon>Crotonoideae</taxon>
        <taxon>Micrandreae</taxon>
        <taxon>Hevea</taxon>
    </lineage>
</organism>
<keyword evidence="17" id="KW-1185">Reference proteome</keyword>
<evidence type="ECO:0000256" key="10">
    <source>
        <dbReference type="ARBA" id="ARBA00023170"/>
    </source>
</evidence>
<dbReference type="PROSITE" id="PS51450">
    <property type="entry name" value="LRR"/>
    <property type="match status" value="2"/>
</dbReference>
<dbReference type="SMART" id="SM00369">
    <property type="entry name" value="LRR_TYP"/>
    <property type="match status" value="15"/>
</dbReference>
<keyword evidence="10" id="KW-0675">Receptor</keyword>
<dbReference type="PRINTS" id="PR00019">
    <property type="entry name" value="LEURICHRPT"/>
</dbReference>
<evidence type="ECO:0000259" key="15">
    <source>
        <dbReference type="Pfam" id="PF23598"/>
    </source>
</evidence>
<dbReference type="InterPro" id="IPR013210">
    <property type="entry name" value="LRR_N_plant-typ"/>
</dbReference>
<evidence type="ECO:0000256" key="4">
    <source>
        <dbReference type="ARBA" id="ARBA00022614"/>
    </source>
</evidence>
<evidence type="ECO:0000256" key="12">
    <source>
        <dbReference type="SAM" id="Phobius"/>
    </source>
</evidence>
<dbReference type="Pfam" id="PF08263">
    <property type="entry name" value="LRRNT_2"/>
    <property type="match status" value="1"/>
</dbReference>
<comment type="caution">
    <text evidence="16">The sequence shown here is derived from an EMBL/GenBank/DDBJ whole genome shotgun (WGS) entry which is preliminary data.</text>
</comment>
<keyword evidence="7" id="KW-0677">Repeat</keyword>
<keyword evidence="4" id="KW-0433">Leucine-rich repeat</keyword>
<dbReference type="PANTHER" id="PTHR48061:SF46">
    <property type="entry name" value="LEUCINE-RICH REPEAT-CONTAINING N-TERMINAL PLANT-TYPE DOMAIN-CONTAINING PROTEIN"/>
    <property type="match status" value="1"/>
</dbReference>
<dbReference type="PANTHER" id="PTHR48061">
    <property type="entry name" value="LEUCINE-RICH REPEAT RECEPTOR PROTEIN KINASE EMS1-LIKE-RELATED"/>
    <property type="match status" value="1"/>
</dbReference>
<dbReference type="InterPro" id="IPR003591">
    <property type="entry name" value="Leu-rich_rpt_typical-subtyp"/>
</dbReference>
<dbReference type="Proteomes" id="UP001174677">
    <property type="component" value="Chromosome 4"/>
</dbReference>
<proteinExistence type="inferred from homology"/>
<keyword evidence="9 12" id="KW-0472">Membrane</keyword>
<evidence type="ECO:0000256" key="8">
    <source>
        <dbReference type="ARBA" id="ARBA00022989"/>
    </source>
</evidence>
<evidence type="ECO:0000256" key="1">
    <source>
        <dbReference type="ARBA" id="ARBA00004251"/>
    </source>
</evidence>
<dbReference type="SUPFAM" id="SSF52058">
    <property type="entry name" value="L domain-like"/>
    <property type="match status" value="2"/>
</dbReference>
<evidence type="ECO:0000256" key="9">
    <source>
        <dbReference type="ARBA" id="ARBA00023136"/>
    </source>
</evidence>
<evidence type="ECO:0000256" key="6">
    <source>
        <dbReference type="ARBA" id="ARBA00022729"/>
    </source>
</evidence>
<dbReference type="Gene3D" id="3.80.10.10">
    <property type="entry name" value="Ribonuclease Inhibitor"/>
    <property type="match status" value="4"/>
</dbReference>
<dbReference type="SMART" id="SM00365">
    <property type="entry name" value="LRR_SD22"/>
    <property type="match status" value="8"/>
</dbReference>
<keyword evidence="8 12" id="KW-1133">Transmembrane helix</keyword>
<dbReference type="SUPFAM" id="SSF52047">
    <property type="entry name" value="RNI-like"/>
    <property type="match status" value="1"/>
</dbReference>
<dbReference type="InterPro" id="IPR055414">
    <property type="entry name" value="LRR_R13L4/SHOC2-like"/>
</dbReference>
<dbReference type="Pfam" id="PF13855">
    <property type="entry name" value="LRR_8"/>
    <property type="match status" value="1"/>
</dbReference>
<evidence type="ECO:0000313" key="17">
    <source>
        <dbReference type="Proteomes" id="UP001174677"/>
    </source>
</evidence>
<keyword evidence="6 13" id="KW-0732">Signal</keyword>
<evidence type="ECO:0000256" key="7">
    <source>
        <dbReference type="ARBA" id="ARBA00022737"/>
    </source>
</evidence>
<comment type="subcellular location">
    <subcellularLocation>
        <location evidence="1">Cell membrane</location>
        <topology evidence="1">Single-pass type I membrane protein</topology>
    </subcellularLocation>
</comment>
<evidence type="ECO:0000256" key="3">
    <source>
        <dbReference type="ARBA" id="ARBA00022475"/>
    </source>
</evidence>
<dbReference type="Pfam" id="PF12799">
    <property type="entry name" value="LRR_4"/>
    <property type="match status" value="1"/>
</dbReference>
<keyword evidence="3" id="KW-1003">Cell membrane</keyword>
<reference evidence="16" key="1">
    <citation type="journal article" date="2023" name="Plant Biotechnol. J.">
        <title>Chromosome-level wild Hevea brasiliensis genome provides new tools for genomic-assisted breeding and valuable loci to elevate rubber yield.</title>
        <authorList>
            <person name="Cheng H."/>
            <person name="Song X."/>
            <person name="Hu Y."/>
            <person name="Wu T."/>
            <person name="Yang Q."/>
            <person name="An Z."/>
            <person name="Feng S."/>
            <person name="Deng Z."/>
            <person name="Wu W."/>
            <person name="Zeng X."/>
            <person name="Tu M."/>
            <person name="Wang X."/>
            <person name="Huang H."/>
        </authorList>
    </citation>
    <scope>NUCLEOTIDE SEQUENCE</scope>
    <source>
        <strain evidence="16">MT/VB/25A 57/8</strain>
    </source>
</reference>